<keyword evidence="2" id="KW-0812">Transmembrane</keyword>
<feature type="region of interest" description="Disordered" evidence="1">
    <location>
        <begin position="1"/>
        <end position="57"/>
    </location>
</feature>
<protein>
    <submittedName>
        <fullName evidence="3">Uncharacterized protein</fullName>
    </submittedName>
</protein>
<reference evidence="3" key="1">
    <citation type="journal article" date="2022" name="G3 (Bethesda)">
        <title>High quality genome of the basidiomycete yeast Dioszegia hungarica PDD-24b-2 isolated from cloud water.</title>
        <authorList>
            <person name="Jarrige D."/>
            <person name="Haridas S."/>
            <person name="Bleykasten-Grosshans C."/>
            <person name="Joly M."/>
            <person name="Nadalig T."/>
            <person name="Sancelme M."/>
            <person name="Vuilleumier S."/>
            <person name="Grigoriev I.V."/>
            <person name="Amato P."/>
            <person name="Bringel F."/>
        </authorList>
    </citation>
    <scope>NUCLEOTIDE SEQUENCE</scope>
    <source>
        <strain evidence="3">PDD-24b-2</strain>
    </source>
</reference>
<proteinExistence type="predicted"/>
<evidence type="ECO:0000313" key="4">
    <source>
        <dbReference type="Proteomes" id="UP001164286"/>
    </source>
</evidence>
<comment type="caution">
    <text evidence="3">The sequence shown here is derived from an EMBL/GenBank/DDBJ whole genome shotgun (WGS) entry which is preliminary data.</text>
</comment>
<dbReference type="Proteomes" id="UP001164286">
    <property type="component" value="Unassembled WGS sequence"/>
</dbReference>
<keyword evidence="4" id="KW-1185">Reference proteome</keyword>
<gene>
    <name evidence="3" type="ORF">MKK02DRAFT_39927</name>
</gene>
<dbReference type="GeneID" id="77730046"/>
<evidence type="ECO:0000313" key="3">
    <source>
        <dbReference type="EMBL" id="KAI9639605.1"/>
    </source>
</evidence>
<dbReference type="RefSeq" id="XP_052949382.1">
    <property type="nucleotide sequence ID" value="XM_053090841.1"/>
</dbReference>
<evidence type="ECO:0000256" key="1">
    <source>
        <dbReference type="SAM" id="MobiDB-lite"/>
    </source>
</evidence>
<keyword evidence="2" id="KW-0472">Membrane</keyword>
<name>A0AA38HFI9_9TREE</name>
<dbReference type="AlphaFoldDB" id="A0AA38HFI9"/>
<evidence type="ECO:0000256" key="2">
    <source>
        <dbReference type="SAM" id="Phobius"/>
    </source>
</evidence>
<organism evidence="3 4">
    <name type="scientific">Dioszegia hungarica</name>
    <dbReference type="NCBI Taxonomy" id="4972"/>
    <lineage>
        <taxon>Eukaryota</taxon>
        <taxon>Fungi</taxon>
        <taxon>Dikarya</taxon>
        <taxon>Basidiomycota</taxon>
        <taxon>Agaricomycotina</taxon>
        <taxon>Tremellomycetes</taxon>
        <taxon>Tremellales</taxon>
        <taxon>Bulleribasidiaceae</taxon>
        <taxon>Dioszegia</taxon>
    </lineage>
</organism>
<feature type="transmembrane region" description="Helical" evidence="2">
    <location>
        <begin position="163"/>
        <end position="185"/>
    </location>
</feature>
<keyword evidence="2" id="KW-1133">Transmembrane helix</keyword>
<accession>A0AA38HFI9</accession>
<dbReference type="EMBL" id="JAKWFO010000001">
    <property type="protein sequence ID" value="KAI9639605.1"/>
    <property type="molecule type" value="Genomic_DNA"/>
</dbReference>
<sequence>MSGLPQYRREPEESDTTPLFKSYAGAESDPSAAHLQAVQGQSSTSYPPVIAAPDLDDGGPARKSIIYTFVPRYPIRGSEENATGVLGRTKEETIYFVLRGFPRLQDYPPDRIEFLKDIRGDRAIVMNEAWAGFKDDAPRQLYVRVRDGPGDAAARRKFRTRQAILISTGCISGAMVFLLFCVWIATLKR</sequence>